<keyword evidence="11" id="KW-1185">Reference proteome</keyword>
<evidence type="ECO:0000256" key="4">
    <source>
        <dbReference type="ARBA" id="ARBA00022723"/>
    </source>
</evidence>
<keyword evidence="7 9" id="KW-0503">Monooxygenase</keyword>
<evidence type="ECO:0000313" key="10">
    <source>
        <dbReference type="EMBL" id="KAA0020100.1"/>
    </source>
</evidence>
<dbReference type="GO" id="GO:0004497">
    <property type="term" value="F:monooxygenase activity"/>
    <property type="evidence" value="ECO:0007669"/>
    <property type="project" value="UniProtKB-KW"/>
</dbReference>
<evidence type="ECO:0000256" key="5">
    <source>
        <dbReference type="ARBA" id="ARBA00023002"/>
    </source>
</evidence>
<keyword evidence="4 8" id="KW-0479">Metal-binding</keyword>
<protein>
    <submittedName>
        <fullName evidence="10">Cytochrome P450</fullName>
    </submittedName>
</protein>
<dbReference type="OrthoDB" id="9764248at2"/>
<dbReference type="AlphaFoldDB" id="A0A5A7S6S9"/>
<keyword evidence="6 8" id="KW-0408">Iron</keyword>
<dbReference type="SUPFAM" id="SSF48264">
    <property type="entry name" value="Cytochrome P450"/>
    <property type="match status" value="1"/>
</dbReference>
<dbReference type="EMBL" id="VLNY01000014">
    <property type="protein sequence ID" value="KAA0020100.1"/>
    <property type="molecule type" value="Genomic_DNA"/>
</dbReference>
<organism evidence="10 11">
    <name type="scientific">Antrihabitans cavernicola</name>
    <dbReference type="NCBI Taxonomy" id="2495913"/>
    <lineage>
        <taxon>Bacteria</taxon>
        <taxon>Bacillati</taxon>
        <taxon>Actinomycetota</taxon>
        <taxon>Actinomycetes</taxon>
        <taxon>Mycobacteriales</taxon>
        <taxon>Nocardiaceae</taxon>
        <taxon>Antrihabitans</taxon>
    </lineage>
</organism>
<dbReference type="PRINTS" id="PR00385">
    <property type="entry name" value="P450"/>
</dbReference>
<dbReference type="GO" id="GO:0016125">
    <property type="term" value="P:sterol metabolic process"/>
    <property type="evidence" value="ECO:0007669"/>
    <property type="project" value="TreeGrafter"/>
</dbReference>
<accession>A0A5A7S6S9</accession>
<name>A0A5A7S6S9_9NOCA</name>
<keyword evidence="5 9" id="KW-0560">Oxidoreductase</keyword>
<dbReference type="Gene3D" id="1.10.630.10">
    <property type="entry name" value="Cytochrome P450"/>
    <property type="match status" value="1"/>
</dbReference>
<evidence type="ECO:0000256" key="9">
    <source>
        <dbReference type="RuleBase" id="RU000461"/>
    </source>
</evidence>
<evidence type="ECO:0000256" key="1">
    <source>
        <dbReference type="ARBA" id="ARBA00001971"/>
    </source>
</evidence>
<dbReference type="InterPro" id="IPR001128">
    <property type="entry name" value="Cyt_P450"/>
</dbReference>
<dbReference type="CDD" id="cd11045">
    <property type="entry name" value="CYP136-like"/>
    <property type="match status" value="1"/>
</dbReference>
<dbReference type="InterPro" id="IPR036396">
    <property type="entry name" value="Cyt_P450_sf"/>
</dbReference>
<dbReference type="Proteomes" id="UP000322244">
    <property type="component" value="Unassembled WGS sequence"/>
</dbReference>
<dbReference type="GO" id="GO:0020037">
    <property type="term" value="F:heme binding"/>
    <property type="evidence" value="ECO:0007669"/>
    <property type="project" value="InterPro"/>
</dbReference>
<comment type="cofactor">
    <cofactor evidence="1 8">
        <name>heme</name>
        <dbReference type="ChEBI" id="CHEBI:30413"/>
    </cofactor>
</comment>
<feature type="binding site" description="axial binding residue" evidence="8">
    <location>
        <position position="427"/>
    </location>
    <ligand>
        <name>heme</name>
        <dbReference type="ChEBI" id="CHEBI:30413"/>
    </ligand>
    <ligandPart>
        <name>Fe</name>
        <dbReference type="ChEBI" id="CHEBI:18248"/>
    </ligandPart>
</feature>
<dbReference type="PROSITE" id="PS00086">
    <property type="entry name" value="CYTOCHROME_P450"/>
    <property type="match status" value="1"/>
</dbReference>
<dbReference type="GO" id="GO:0016705">
    <property type="term" value="F:oxidoreductase activity, acting on paired donors, with incorporation or reduction of molecular oxygen"/>
    <property type="evidence" value="ECO:0007669"/>
    <property type="project" value="InterPro"/>
</dbReference>
<reference evidence="10 11" key="1">
    <citation type="submission" date="2019-07" db="EMBL/GenBank/DDBJ databases">
        <title>Rhodococcus cavernicolus sp. nov., isolated from a cave.</title>
        <authorList>
            <person name="Lee S.D."/>
        </authorList>
    </citation>
    <scope>NUCLEOTIDE SEQUENCE [LARGE SCALE GENOMIC DNA]</scope>
    <source>
        <strain evidence="10 11">C1-24</strain>
    </source>
</reference>
<keyword evidence="3 8" id="KW-0349">Heme</keyword>
<dbReference type="PANTHER" id="PTHR24286">
    <property type="entry name" value="CYTOCHROME P450 26"/>
    <property type="match status" value="1"/>
</dbReference>
<dbReference type="PRINTS" id="PR00465">
    <property type="entry name" value="EP450IV"/>
</dbReference>
<dbReference type="Pfam" id="PF00067">
    <property type="entry name" value="p450"/>
    <property type="match status" value="1"/>
</dbReference>
<evidence type="ECO:0000256" key="7">
    <source>
        <dbReference type="ARBA" id="ARBA00023033"/>
    </source>
</evidence>
<comment type="similarity">
    <text evidence="2 9">Belongs to the cytochrome P450 family.</text>
</comment>
<proteinExistence type="inferred from homology"/>
<evidence type="ECO:0000256" key="2">
    <source>
        <dbReference type="ARBA" id="ARBA00010617"/>
    </source>
</evidence>
<dbReference type="PANTHER" id="PTHR24286:SF24">
    <property type="entry name" value="LANOSTEROL 14-ALPHA DEMETHYLASE"/>
    <property type="match status" value="1"/>
</dbReference>
<dbReference type="GO" id="GO:0005506">
    <property type="term" value="F:iron ion binding"/>
    <property type="evidence" value="ECO:0007669"/>
    <property type="project" value="InterPro"/>
</dbReference>
<dbReference type="InterPro" id="IPR002403">
    <property type="entry name" value="Cyt_P450_E_grp-IV"/>
</dbReference>
<evidence type="ECO:0000256" key="3">
    <source>
        <dbReference type="ARBA" id="ARBA00022617"/>
    </source>
</evidence>
<sequence length="492" mass="55845">MISEYPARAISENSQLVRIPRRQLLDRVLARTPRREAELATPPPGSGLKPVLGDRGLPFVGNLLKAMRWGPAQALAEYRRVGPVTWSRPLGQPNVYVSGPEATQVVLSNKDKAFGQGWDYYIGAFFDRGLLLLEFDEHMFHRRLMQQAFTRPRLEGYFAELTGLVDKSVAAWPTEHRLLVYPTIKTMTLEIAADIFMDAEVGIERDSLNKAFIACTHGGMAFVRYPIPGGHWRAGLRGRKVLEDYFFRMLPAKRASQDNDMFSALCHARDEDGEQFSDRDVINHMIFLIMAAHDTSTTTATAAAYFLGKHPEWQKKARAESLARGDAPLDMAALETATVLDEVIKETVRLVSPVPGFARRTVKDTEILGHYIPAGVTVSVLHWVNQLLPEYWTDPERFDPDRFSAERHEDKSHRYAWVPFGGGVHKCIGMHFGTLEVKVILDAMLRHYEWSLPQDYEIPWAFSSMPFPVDDAPMVLRRRPRSSRLRVIHPVI</sequence>
<evidence type="ECO:0000256" key="6">
    <source>
        <dbReference type="ARBA" id="ARBA00023004"/>
    </source>
</evidence>
<gene>
    <name evidence="10" type="ORF">FOY51_21950</name>
</gene>
<evidence type="ECO:0000313" key="11">
    <source>
        <dbReference type="Proteomes" id="UP000322244"/>
    </source>
</evidence>
<evidence type="ECO:0000256" key="8">
    <source>
        <dbReference type="PIRSR" id="PIRSR602403-1"/>
    </source>
</evidence>
<dbReference type="InterPro" id="IPR017972">
    <property type="entry name" value="Cyt_P450_CS"/>
</dbReference>
<comment type="caution">
    <text evidence="10">The sequence shown here is derived from an EMBL/GenBank/DDBJ whole genome shotgun (WGS) entry which is preliminary data.</text>
</comment>